<sequence length="270" mass="31101">MSRLFVAIGDSFTEGVGDWDSRYPNGVRGWADRVAKQLSKQDPSWRYANLAIRSKRLHQIIDEQLQPALDLRPTVVSVYAGGNDILELRTGITPLMESYEEMVARIAAAGARPLLFTGFDVRLHPVLEPMRRRNWIYNEHVRRIADAYGALLVDYWCFDEYHDPRFWDVDRLHMSPAGHRNMAAHVLRELGVDHALRSKPLRPRPSLTLAELLRKETAWWGEWVLPMFGRRLRHVTLGDHLEPRWPEPIHPADGLKRLAAERRAQPAANG</sequence>
<dbReference type="SUPFAM" id="SSF52266">
    <property type="entry name" value="SGNH hydrolase"/>
    <property type="match status" value="1"/>
</dbReference>
<accession>A0A1G8MMX3</accession>
<keyword evidence="3" id="KW-1185">Reference proteome</keyword>
<evidence type="ECO:0000313" key="3">
    <source>
        <dbReference type="Proteomes" id="UP000199258"/>
    </source>
</evidence>
<dbReference type="InterPro" id="IPR013830">
    <property type="entry name" value="SGNH_hydro"/>
</dbReference>
<dbReference type="EMBL" id="FNDT01000018">
    <property type="protein sequence ID" value="SDI68690.1"/>
    <property type="molecule type" value="Genomic_DNA"/>
</dbReference>
<dbReference type="CDD" id="cd01832">
    <property type="entry name" value="SGNH_hydrolase_like_1"/>
    <property type="match status" value="1"/>
</dbReference>
<dbReference type="AlphaFoldDB" id="A0A1G8MMX3"/>
<dbReference type="InterPro" id="IPR053140">
    <property type="entry name" value="GDSL_Rv0518-like"/>
</dbReference>
<dbReference type="RefSeq" id="WP_245702889.1">
    <property type="nucleotide sequence ID" value="NZ_FNDT01000018.1"/>
</dbReference>
<dbReference type="Gene3D" id="3.40.50.1110">
    <property type="entry name" value="SGNH hydrolase"/>
    <property type="match status" value="1"/>
</dbReference>
<name>A0A1G8MMX3_9MICC</name>
<dbReference type="PANTHER" id="PTHR43784">
    <property type="entry name" value="GDSL-LIKE LIPASE/ACYLHYDROLASE, PUTATIVE (AFU_ORTHOLOGUE AFUA_2G00820)-RELATED"/>
    <property type="match status" value="1"/>
</dbReference>
<organism evidence="2 3">
    <name type="scientific">Arthrobacter subterraneus</name>
    <dbReference type="NCBI Taxonomy" id="335973"/>
    <lineage>
        <taxon>Bacteria</taxon>
        <taxon>Bacillati</taxon>
        <taxon>Actinomycetota</taxon>
        <taxon>Actinomycetes</taxon>
        <taxon>Micrococcales</taxon>
        <taxon>Micrococcaceae</taxon>
        <taxon>Arthrobacter</taxon>
    </lineage>
</organism>
<protein>
    <submittedName>
        <fullName evidence="2">Lysophospholipase L1</fullName>
    </submittedName>
</protein>
<proteinExistence type="predicted"/>
<evidence type="ECO:0000259" key="1">
    <source>
        <dbReference type="Pfam" id="PF13472"/>
    </source>
</evidence>
<gene>
    <name evidence="2" type="ORF">SAMN04488693_11849</name>
</gene>
<dbReference type="Pfam" id="PF13472">
    <property type="entry name" value="Lipase_GDSL_2"/>
    <property type="match status" value="1"/>
</dbReference>
<reference evidence="2 3" key="1">
    <citation type="submission" date="2016-10" db="EMBL/GenBank/DDBJ databases">
        <authorList>
            <person name="de Groot N.N."/>
        </authorList>
    </citation>
    <scope>NUCLEOTIDE SEQUENCE [LARGE SCALE GENOMIC DNA]</scope>
    <source>
        <strain evidence="2 3">NP_1H</strain>
    </source>
</reference>
<dbReference type="PANTHER" id="PTHR43784:SF2">
    <property type="entry name" value="GDSL-LIKE LIPASE_ACYLHYDROLASE, PUTATIVE (AFU_ORTHOLOGUE AFUA_2G00820)-RELATED"/>
    <property type="match status" value="1"/>
</dbReference>
<feature type="domain" description="SGNH hydrolase-type esterase" evidence="1">
    <location>
        <begin position="7"/>
        <end position="180"/>
    </location>
</feature>
<dbReference type="Proteomes" id="UP000199258">
    <property type="component" value="Unassembled WGS sequence"/>
</dbReference>
<evidence type="ECO:0000313" key="2">
    <source>
        <dbReference type="EMBL" id="SDI68690.1"/>
    </source>
</evidence>
<dbReference type="InterPro" id="IPR036514">
    <property type="entry name" value="SGNH_hydro_sf"/>
</dbReference>
<dbReference type="STRING" id="335973.SAMN04488693_11849"/>